<comment type="caution">
    <text evidence="2">The sequence shown here is derived from an EMBL/GenBank/DDBJ whole genome shotgun (WGS) entry which is preliminary data.</text>
</comment>
<dbReference type="EMBL" id="SSOP01000009">
    <property type="protein sequence ID" value="KAB5595404.1"/>
    <property type="molecule type" value="Genomic_DNA"/>
</dbReference>
<accession>A0A5N5QUQ1</accession>
<dbReference type="Pfam" id="PF01145">
    <property type="entry name" value="Band_7"/>
    <property type="match status" value="1"/>
</dbReference>
<reference evidence="2 3" key="1">
    <citation type="journal article" date="2019" name="Fungal Biol. Biotechnol.">
        <title>Draft genome sequence of fastidious pathogen Ceratobasidium theobromae, which causes vascular-streak dieback in Theobroma cacao.</title>
        <authorList>
            <person name="Ali S.S."/>
            <person name="Asman A."/>
            <person name="Shao J."/>
            <person name="Firmansyah A.P."/>
            <person name="Susilo A.W."/>
            <person name="Rosmana A."/>
            <person name="McMahon P."/>
            <person name="Junaid M."/>
            <person name="Guest D."/>
            <person name="Kheng T.Y."/>
            <person name="Meinhardt L.W."/>
            <person name="Bailey B.A."/>
        </authorList>
    </citation>
    <scope>NUCLEOTIDE SEQUENCE [LARGE SCALE GENOMIC DNA]</scope>
    <source>
        <strain evidence="2 3">CT2</strain>
    </source>
</reference>
<proteinExistence type="predicted"/>
<dbReference type="PANTHER" id="PTHR42911:SF2">
    <property type="entry name" value="PROHIBITIN FAMILY PROTEIN"/>
    <property type="match status" value="1"/>
</dbReference>
<protein>
    <recommendedName>
        <fullName evidence="1">Band 7 domain-containing protein</fullName>
    </recommendedName>
</protein>
<evidence type="ECO:0000259" key="1">
    <source>
        <dbReference type="Pfam" id="PF01145"/>
    </source>
</evidence>
<feature type="domain" description="Band 7" evidence="1">
    <location>
        <begin position="251"/>
        <end position="435"/>
    </location>
</feature>
<gene>
    <name evidence="2" type="ORF">CTheo_1081</name>
</gene>
<evidence type="ECO:0000313" key="3">
    <source>
        <dbReference type="Proteomes" id="UP000383932"/>
    </source>
</evidence>
<evidence type="ECO:0000313" key="2">
    <source>
        <dbReference type="EMBL" id="KAB5595404.1"/>
    </source>
</evidence>
<dbReference type="AlphaFoldDB" id="A0A5N5QUQ1"/>
<name>A0A5N5QUQ1_9AGAM</name>
<dbReference type="PANTHER" id="PTHR42911">
    <property type="entry name" value="MODULATOR OF FTSH PROTEASE HFLC"/>
    <property type="match status" value="1"/>
</dbReference>
<sequence length="575" mass="62451">MARSRISDIDATVVNDAAPSSLPYKGKEKADVLDANAHRHSTRIGGNDSGPSLVHQEDYFATRRPFCVRIGEDGLIGALMELDNQLQASGRPRLLSSKKPSEWLGFMGFEINPGEIGTVNHAGLPKILIKPGTYPPFPFRNWWARTWKGTRGVSDTTLFFQGLTVVQVALNQVAVVSDPQNRVFIVRGGGFAAFAVQGTYNVLAVVDQTHLTKHVKDKVTGATLGWMQEVTMPSRVGSSAAEHVVAGFLDIPANNVAVLQRGDEMEQVPAGQHCITNPNVKLRGLFTCGENQIEMPTKDIYTRDQVPVSLTIYMKWQLLEPLKLTTHGYNSPYEALRDKAQSILTQIVAHLDYSSMVKQRTVGSDHMDDPNDPTSPFLDALRTRAMDDLHVAALEYGILLKDLAVIDRQFKGDIASTMDKLTTRALQAQVEAANVDRENSNKVKQEQGALQVAQVKAQARKTEAEALAYATITAAKAQAEAVTIAAEAQAAATKLQAQAEAEAIAARANADARVADAFAREMEVRRVDVERVRAFGSRAVFVPTETGGVTGNTVNNALMTGMALRLGHDTSIAAK</sequence>
<dbReference type="Gene3D" id="3.30.479.30">
    <property type="entry name" value="Band 7 domain"/>
    <property type="match status" value="1"/>
</dbReference>
<dbReference type="OrthoDB" id="6738456at2759"/>
<dbReference type="InterPro" id="IPR036013">
    <property type="entry name" value="Band_7/SPFH_dom_sf"/>
</dbReference>
<dbReference type="SUPFAM" id="SSF117892">
    <property type="entry name" value="Band 7/SPFH domain"/>
    <property type="match status" value="1"/>
</dbReference>
<organism evidence="2 3">
    <name type="scientific">Ceratobasidium theobromae</name>
    <dbReference type="NCBI Taxonomy" id="1582974"/>
    <lineage>
        <taxon>Eukaryota</taxon>
        <taxon>Fungi</taxon>
        <taxon>Dikarya</taxon>
        <taxon>Basidiomycota</taxon>
        <taxon>Agaricomycotina</taxon>
        <taxon>Agaricomycetes</taxon>
        <taxon>Cantharellales</taxon>
        <taxon>Ceratobasidiaceae</taxon>
        <taxon>Ceratobasidium</taxon>
    </lineage>
</organism>
<dbReference type="Proteomes" id="UP000383932">
    <property type="component" value="Unassembled WGS sequence"/>
</dbReference>
<dbReference type="InterPro" id="IPR001107">
    <property type="entry name" value="Band_7"/>
</dbReference>
<keyword evidence="3" id="KW-1185">Reference proteome</keyword>